<comment type="caution">
    <text evidence="1">The sequence shown here is derived from an EMBL/GenBank/DDBJ whole genome shotgun (WGS) entry which is preliminary data.</text>
</comment>
<proteinExistence type="predicted"/>
<dbReference type="Proteomes" id="UP001164539">
    <property type="component" value="Chromosome 4"/>
</dbReference>
<evidence type="ECO:0000313" key="2">
    <source>
        <dbReference type="Proteomes" id="UP001164539"/>
    </source>
</evidence>
<dbReference type="EMBL" id="CM051397">
    <property type="protein sequence ID" value="KAJ4719934.1"/>
    <property type="molecule type" value="Genomic_DNA"/>
</dbReference>
<evidence type="ECO:0000313" key="1">
    <source>
        <dbReference type="EMBL" id="KAJ4719934.1"/>
    </source>
</evidence>
<organism evidence="1 2">
    <name type="scientific">Melia azedarach</name>
    <name type="common">Chinaberry tree</name>
    <dbReference type="NCBI Taxonomy" id="155640"/>
    <lineage>
        <taxon>Eukaryota</taxon>
        <taxon>Viridiplantae</taxon>
        <taxon>Streptophyta</taxon>
        <taxon>Embryophyta</taxon>
        <taxon>Tracheophyta</taxon>
        <taxon>Spermatophyta</taxon>
        <taxon>Magnoliopsida</taxon>
        <taxon>eudicotyledons</taxon>
        <taxon>Gunneridae</taxon>
        <taxon>Pentapetalae</taxon>
        <taxon>rosids</taxon>
        <taxon>malvids</taxon>
        <taxon>Sapindales</taxon>
        <taxon>Meliaceae</taxon>
        <taxon>Melia</taxon>
    </lineage>
</organism>
<sequence length="546" mass="57952">MGFHRFFPTSVESDTVIGMIDSGIWPESDSFNGTGFGAPPAKWKGTCQGSTNFTCNNKIIGARYYKTDGNFGPDDIKSPRDEKGHGTHTASTAVGNSVSMANLFGYASGTARGWVPSARIAVYKVCWSDGCDDADILAAFDDAIADGVDILSVSVGFTTPREYFSDSIAIGSFHAIRNGILTSTAAGNEGPDPSTITNFAPWFISVAASTIDRKFSTKGISINTFDLQNLMHPLIYGGDAANTTGGFTNASSRICEEDSLDRNLVKGKIVLCDIDGSGEEPFKAGAAGALMRGDSGRDAPSSFPLPASCVDANDGSKIFLYMNSTRNATATIFKSAEVSDTLAPYIVSFSSRGPNPITSDILKPDISAPGVNILAAWSLVSPVSEIKGQVNPIKALNPGLVYDAETIDYVKFLCGQGYNTSRLRLVTGDNSTCSEMINGTVWDLNYPSFALSVLPTESSNISSRVFKRVVTNVGSTSSTYRASVTAPAGLKIQANPNVLSFTSLGQKQNFTVTIEGAINEKIVSASLVWDDGEHKVRSPIVVYVRS</sequence>
<keyword evidence="2" id="KW-1185">Reference proteome</keyword>
<gene>
    <name evidence="1" type="ORF">OWV82_007844</name>
</gene>
<protein>
    <submittedName>
        <fullName evidence="1">Cucumisin</fullName>
    </submittedName>
</protein>
<name>A0ACC1Y904_MELAZ</name>
<accession>A0ACC1Y904</accession>
<reference evidence="1 2" key="1">
    <citation type="journal article" date="2023" name="Science">
        <title>Complex scaffold remodeling in plant triterpene biosynthesis.</title>
        <authorList>
            <person name="De La Pena R."/>
            <person name="Hodgson H."/>
            <person name="Liu J.C."/>
            <person name="Stephenson M.J."/>
            <person name="Martin A.C."/>
            <person name="Owen C."/>
            <person name="Harkess A."/>
            <person name="Leebens-Mack J."/>
            <person name="Jimenez L.E."/>
            <person name="Osbourn A."/>
            <person name="Sattely E.S."/>
        </authorList>
    </citation>
    <scope>NUCLEOTIDE SEQUENCE [LARGE SCALE GENOMIC DNA]</scope>
    <source>
        <strain evidence="2">cv. JPN11</strain>
        <tissue evidence="1">Leaf</tissue>
    </source>
</reference>